<dbReference type="AlphaFoldDB" id="A0A0B8T039"/>
<accession>A0A0B8T039</accession>
<protein>
    <submittedName>
        <fullName evidence="2">Cyclic nucleotide binding-regulatory protein</fullName>
    </submittedName>
</protein>
<name>A0A0B8T039_9SPHI</name>
<proteinExistence type="predicted"/>
<dbReference type="InterPro" id="IPR000595">
    <property type="entry name" value="cNMP-bd_dom"/>
</dbReference>
<dbReference type="EMBL" id="JJMU01000051">
    <property type="protein sequence ID" value="KGE13486.1"/>
    <property type="molecule type" value="Genomic_DNA"/>
</dbReference>
<comment type="caution">
    <text evidence="2">The sequence shown here is derived from an EMBL/GenBank/DDBJ whole genome shotgun (WGS) entry which is preliminary data.</text>
</comment>
<dbReference type="Pfam" id="PF00027">
    <property type="entry name" value="cNMP_binding"/>
    <property type="match status" value="1"/>
</dbReference>
<dbReference type="InterPro" id="IPR018490">
    <property type="entry name" value="cNMP-bd_dom_sf"/>
</dbReference>
<dbReference type="CDD" id="cd00038">
    <property type="entry name" value="CAP_ED"/>
    <property type="match status" value="1"/>
</dbReference>
<dbReference type="STRING" id="1229276.DI53_2771"/>
<dbReference type="Proteomes" id="UP000031802">
    <property type="component" value="Unassembled WGS sequence"/>
</dbReference>
<keyword evidence="3" id="KW-1185">Reference proteome</keyword>
<gene>
    <name evidence="2" type="ORF">DI53_2771</name>
</gene>
<feature type="domain" description="Cyclic nucleotide-binding" evidence="1">
    <location>
        <begin position="42"/>
        <end position="128"/>
    </location>
</feature>
<dbReference type="Gene3D" id="2.60.120.10">
    <property type="entry name" value="Jelly Rolls"/>
    <property type="match status" value="1"/>
</dbReference>
<evidence type="ECO:0000259" key="1">
    <source>
        <dbReference type="Pfam" id="PF00027"/>
    </source>
</evidence>
<evidence type="ECO:0000313" key="2">
    <source>
        <dbReference type="EMBL" id="KGE13486.1"/>
    </source>
</evidence>
<dbReference type="eggNOG" id="COG0664">
    <property type="taxonomic scope" value="Bacteria"/>
</dbReference>
<reference evidence="3" key="1">
    <citation type="submission" date="2014-04" db="EMBL/GenBank/DDBJ databases">
        <title>Whole-Genome optical mapping and complete genome sequence of Sphingobacterium deserti sp. nov., a new spaces isolated from desert in the west of China.</title>
        <authorList>
            <person name="Teng C."/>
            <person name="Zhou Z."/>
            <person name="Li X."/>
            <person name="Chen M."/>
            <person name="Lin M."/>
            <person name="Wang L."/>
            <person name="Su S."/>
            <person name="Zhang C."/>
            <person name="Zhang W."/>
        </authorList>
    </citation>
    <scope>NUCLEOTIDE SEQUENCE [LARGE SCALE GENOMIC DNA]</scope>
    <source>
        <strain evidence="3">ACCC05744</strain>
    </source>
</reference>
<organism evidence="2 3">
    <name type="scientific">Sphingobacterium deserti</name>
    <dbReference type="NCBI Taxonomy" id="1229276"/>
    <lineage>
        <taxon>Bacteria</taxon>
        <taxon>Pseudomonadati</taxon>
        <taxon>Bacteroidota</taxon>
        <taxon>Sphingobacteriia</taxon>
        <taxon>Sphingobacteriales</taxon>
        <taxon>Sphingobacteriaceae</taxon>
        <taxon>Sphingobacterium</taxon>
    </lineage>
</organism>
<dbReference type="PATRIC" id="fig|1229276.3.peg.2859"/>
<dbReference type="SUPFAM" id="SSF51206">
    <property type="entry name" value="cAMP-binding domain-like"/>
    <property type="match status" value="1"/>
</dbReference>
<evidence type="ECO:0000313" key="3">
    <source>
        <dbReference type="Proteomes" id="UP000031802"/>
    </source>
</evidence>
<reference evidence="2 3" key="2">
    <citation type="journal article" date="2015" name="PLoS ONE">
        <title>Whole-Genome Optical Mapping and Finished Genome Sequence of Sphingobacterium deserti sp. nov., a New Species Isolated from the Western Desert of China.</title>
        <authorList>
            <person name="Teng C."/>
            <person name="Zhou Z."/>
            <person name="Molnar I."/>
            <person name="Li X."/>
            <person name="Tang R."/>
            <person name="Chen M."/>
            <person name="Wang L."/>
            <person name="Su S."/>
            <person name="Zhang W."/>
            <person name="Lin M."/>
        </authorList>
    </citation>
    <scope>NUCLEOTIDE SEQUENCE [LARGE SCALE GENOMIC DNA]</scope>
    <source>
        <strain evidence="3">ACCC05744</strain>
    </source>
</reference>
<sequence>MCALTAFKKQMYKLLFDYIERYSDSSLSSEEKEQIESLLVPKKLRKKQYFLEEGNVCLYTGFIVKGAIRQFSIDSHGIEYILQLATENWWIVDRQSFINQTPSKYYIEAWENTELLVLPRHNLDSFLAIPSVKATFWKMSENNHIALQSRVDDSISLSALERYESFVDRHPDMIQRFPLHQIASYLGISRETLSRIRKKSLR</sequence>
<dbReference type="InterPro" id="IPR014710">
    <property type="entry name" value="RmlC-like_jellyroll"/>
</dbReference>